<sequence>MDKKSASLTMATDLTNAKRTKFSTPLALLLMILWAAK</sequence>
<dbReference type="KEGG" id="aup:AsAng_0009170"/>
<dbReference type="EMBL" id="AP026867">
    <property type="protein sequence ID" value="BDS10209.1"/>
    <property type="molecule type" value="Genomic_DNA"/>
</dbReference>
<proteinExistence type="predicted"/>
<gene>
    <name evidence="1" type="ORF">AsAng_0009170</name>
</gene>
<name>A0A916DNZ4_9BACT</name>
<dbReference type="Proteomes" id="UP001060919">
    <property type="component" value="Chromosome"/>
</dbReference>
<keyword evidence="2" id="KW-1185">Reference proteome</keyword>
<protein>
    <submittedName>
        <fullName evidence="1">Uncharacterized protein</fullName>
    </submittedName>
</protein>
<dbReference type="AlphaFoldDB" id="A0A916DNZ4"/>
<organism evidence="1 2">
    <name type="scientific">Aureispira anguillae</name>
    <dbReference type="NCBI Taxonomy" id="2864201"/>
    <lineage>
        <taxon>Bacteria</taxon>
        <taxon>Pseudomonadati</taxon>
        <taxon>Bacteroidota</taxon>
        <taxon>Saprospiria</taxon>
        <taxon>Saprospirales</taxon>
        <taxon>Saprospiraceae</taxon>
        <taxon>Aureispira</taxon>
    </lineage>
</organism>
<accession>A0A916DNZ4</accession>
<evidence type="ECO:0000313" key="1">
    <source>
        <dbReference type="EMBL" id="BDS10209.1"/>
    </source>
</evidence>
<evidence type="ECO:0000313" key="2">
    <source>
        <dbReference type="Proteomes" id="UP001060919"/>
    </source>
</evidence>
<reference evidence="1" key="1">
    <citation type="submission" date="2022-09" db="EMBL/GenBank/DDBJ databases">
        <title>Aureispira anguillicida sp. nov., isolated from Leptocephalus of Japanese eel Anguilla japonica.</title>
        <authorList>
            <person name="Yuasa K."/>
            <person name="Mekata T."/>
            <person name="Ikunari K."/>
        </authorList>
    </citation>
    <scope>NUCLEOTIDE SEQUENCE</scope>
    <source>
        <strain evidence="1">EL160426</strain>
    </source>
</reference>